<dbReference type="Gene3D" id="2.170.130.10">
    <property type="entry name" value="TonB-dependent receptor, plug domain"/>
    <property type="match status" value="1"/>
</dbReference>
<dbReference type="PROSITE" id="PS52016">
    <property type="entry name" value="TONB_DEPENDENT_REC_3"/>
    <property type="match status" value="1"/>
</dbReference>
<dbReference type="PANTHER" id="PTHR30069">
    <property type="entry name" value="TONB-DEPENDENT OUTER MEMBRANE RECEPTOR"/>
    <property type="match status" value="1"/>
</dbReference>
<feature type="non-terminal residue" evidence="8">
    <location>
        <position position="233"/>
    </location>
</feature>
<gene>
    <name evidence="8" type="ORF">EZS27_041475</name>
</gene>
<evidence type="ECO:0000256" key="4">
    <source>
        <dbReference type="ARBA" id="ARBA00022729"/>
    </source>
</evidence>
<proteinExistence type="predicted"/>
<dbReference type="AlphaFoldDB" id="A0A5J4PDV6"/>
<accession>A0A5J4PDV6</accession>
<dbReference type="Gene3D" id="2.40.170.20">
    <property type="entry name" value="TonB-dependent receptor, beta-barrel domain"/>
    <property type="match status" value="1"/>
</dbReference>
<keyword evidence="3" id="KW-0812">Transmembrane</keyword>
<keyword evidence="8" id="KW-0675">Receptor</keyword>
<organism evidence="8">
    <name type="scientific">termite gut metagenome</name>
    <dbReference type="NCBI Taxonomy" id="433724"/>
    <lineage>
        <taxon>unclassified sequences</taxon>
        <taxon>metagenomes</taxon>
        <taxon>organismal metagenomes</taxon>
    </lineage>
</organism>
<evidence type="ECO:0000259" key="7">
    <source>
        <dbReference type="Pfam" id="PF07715"/>
    </source>
</evidence>
<dbReference type="PANTHER" id="PTHR30069:SF29">
    <property type="entry name" value="HEMOGLOBIN AND HEMOGLOBIN-HAPTOGLOBIN-BINDING PROTEIN 1-RELATED"/>
    <property type="match status" value="1"/>
</dbReference>
<keyword evidence="6" id="KW-0998">Cell outer membrane</keyword>
<keyword evidence="4" id="KW-0732">Signal</keyword>
<protein>
    <submittedName>
        <fullName evidence="8">TonB-dependent receptor</fullName>
    </submittedName>
</protein>
<dbReference type="EMBL" id="SNRY01009583">
    <property type="protein sequence ID" value="KAA6306861.1"/>
    <property type="molecule type" value="Genomic_DNA"/>
</dbReference>
<evidence type="ECO:0000256" key="2">
    <source>
        <dbReference type="ARBA" id="ARBA00022448"/>
    </source>
</evidence>
<dbReference type="InterPro" id="IPR036942">
    <property type="entry name" value="Beta-barrel_TonB_sf"/>
</dbReference>
<comment type="caution">
    <text evidence="8">The sequence shown here is derived from an EMBL/GenBank/DDBJ whole genome shotgun (WGS) entry which is preliminary data.</text>
</comment>
<dbReference type="SUPFAM" id="SSF56935">
    <property type="entry name" value="Porins"/>
    <property type="match status" value="1"/>
</dbReference>
<evidence type="ECO:0000313" key="8">
    <source>
        <dbReference type="EMBL" id="KAA6306861.1"/>
    </source>
</evidence>
<keyword evidence="2" id="KW-0813">Transport</keyword>
<name>A0A5J4PDV6_9ZZZZ</name>
<feature type="domain" description="TonB-dependent receptor plug" evidence="7">
    <location>
        <begin position="18"/>
        <end position="133"/>
    </location>
</feature>
<reference evidence="8" key="1">
    <citation type="submission" date="2019-03" db="EMBL/GenBank/DDBJ databases">
        <title>Single cell metagenomics reveals metabolic interactions within the superorganism composed of flagellate Streblomastix strix and complex community of Bacteroidetes bacteria on its surface.</title>
        <authorList>
            <person name="Treitli S.C."/>
            <person name="Kolisko M."/>
            <person name="Husnik F."/>
            <person name="Keeling P."/>
            <person name="Hampl V."/>
        </authorList>
    </citation>
    <scope>NUCLEOTIDE SEQUENCE</scope>
    <source>
        <strain evidence="8">STM</strain>
    </source>
</reference>
<dbReference type="Pfam" id="PF07715">
    <property type="entry name" value="Plug"/>
    <property type="match status" value="1"/>
</dbReference>
<dbReference type="GO" id="GO:0015344">
    <property type="term" value="F:siderophore uptake transmembrane transporter activity"/>
    <property type="evidence" value="ECO:0007669"/>
    <property type="project" value="TreeGrafter"/>
</dbReference>
<dbReference type="GO" id="GO:0044718">
    <property type="term" value="P:siderophore transmembrane transport"/>
    <property type="evidence" value="ECO:0007669"/>
    <property type="project" value="TreeGrafter"/>
</dbReference>
<evidence type="ECO:0000256" key="6">
    <source>
        <dbReference type="ARBA" id="ARBA00023237"/>
    </source>
</evidence>
<dbReference type="InterPro" id="IPR039426">
    <property type="entry name" value="TonB-dep_rcpt-like"/>
</dbReference>
<comment type="subcellular location">
    <subcellularLocation>
        <location evidence="1">Cell outer membrane</location>
        <topology evidence="1">Multi-pass membrane protein</topology>
    </subcellularLocation>
</comment>
<evidence type="ECO:0000256" key="1">
    <source>
        <dbReference type="ARBA" id="ARBA00004571"/>
    </source>
</evidence>
<dbReference type="InterPro" id="IPR012910">
    <property type="entry name" value="Plug_dom"/>
</dbReference>
<dbReference type="InterPro" id="IPR037066">
    <property type="entry name" value="Plug_dom_sf"/>
</dbReference>
<sequence>LTLDEVTVTSTRAQVNRNDVPITISVINRNEIEESSESALLPILSEQIPGMFITERGIAGFGVSSGGTGGITIRGVGGSPTTGVLVLIDGHPQYMGIMGHHLPDAYGTSNIERVEVIRGPASVLYGSNAMGGAINIITRKQSREGWEANGRLMYGSYNTQKYMANGGFMKNKFDAFVSINHDKTNGHRDNSGFHITNVYAKAGYGLSEHFSVWSDVSIASYKTQNPGTTTRLM</sequence>
<feature type="non-terminal residue" evidence="8">
    <location>
        <position position="1"/>
    </location>
</feature>
<evidence type="ECO:0000256" key="5">
    <source>
        <dbReference type="ARBA" id="ARBA00023136"/>
    </source>
</evidence>
<dbReference type="GO" id="GO:0009279">
    <property type="term" value="C:cell outer membrane"/>
    <property type="evidence" value="ECO:0007669"/>
    <property type="project" value="UniProtKB-SubCell"/>
</dbReference>
<keyword evidence="5" id="KW-0472">Membrane</keyword>
<evidence type="ECO:0000256" key="3">
    <source>
        <dbReference type="ARBA" id="ARBA00022692"/>
    </source>
</evidence>